<feature type="compositionally biased region" description="Polar residues" evidence="1">
    <location>
        <begin position="90"/>
        <end position="101"/>
    </location>
</feature>
<feature type="compositionally biased region" description="Low complexity" evidence="1">
    <location>
        <begin position="68"/>
        <end position="82"/>
    </location>
</feature>
<evidence type="ECO:0000256" key="1">
    <source>
        <dbReference type="SAM" id="MobiDB-lite"/>
    </source>
</evidence>
<comment type="caution">
    <text evidence="2">The sequence shown here is derived from an EMBL/GenBank/DDBJ whole genome shotgun (WGS) entry which is preliminary data.</text>
</comment>
<gene>
    <name evidence="2" type="ORF">F2P81_012302</name>
</gene>
<reference evidence="2 3" key="1">
    <citation type="submission" date="2019-06" db="EMBL/GenBank/DDBJ databases">
        <title>Draft genomes of female and male turbot (Scophthalmus maximus).</title>
        <authorList>
            <person name="Xu H."/>
            <person name="Xu X.-W."/>
            <person name="Shao C."/>
            <person name="Chen S."/>
        </authorList>
    </citation>
    <scope>NUCLEOTIDE SEQUENCE [LARGE SCALE GENOMIC DNA]</scope>
    <source>
        <strain evidence="2">Ysfricsl-2016a</strain>
        <tissue evidence="2">Blood</tissue>
    </source>
</reference>
<name>A0A6A4SU26_SCOMX</name>
<dbReference type="Proteomes" id="UP000438429">
    <property type="component" value="Unassembled WGS sequence"/>
</dbReference>
<organism evidence="2 3">
    <name type="scientific">Scophthalmus maximus</name>
    <name type="common">Turbot</name>
    <name type="synonym">Psetta maxima</name>
    <dbReference type="NCBI Taxonomy" id="52904"/>
    <lineage>
        <taxon>Eukaryota</taxon>
        <taxon>Metazoa</taxon>
        <taxon>Chordata</taxon>
        <taxon>Craniata</taxon>
        <taxon>Vertebrata</taxon>
        <taxon>Euteleostomi</taxon>
        <taxon>Actinopterygii</taxon>
        <taxon>Neopterygii</taxon>
        <taxon>Teleostei</taxon>
        <taxon>Neoteleostei</taxon>
        <taxon>Acanthomorphata</taxon>
        <taxon>Carangaria</taxon>
        <taxon>Pleuronectiformes</taxon>
        <taxon>Pleuronectoidei</taxon>
        <taxon>Scophthalmidae</taxon>
        <taxon>Scophthalmus</taxon>
    </lineage>
</organism>
<protein>
    <submittedName>
        <fullName evidence="2">Uncharacterized protein</fullName>
    </submittedName>
</protein>
<sequence>MYSYAHKQNIDSEEKEDDIRCILPFERNKIPPSITVSGLRDIDRQSGLPEPKANIRCLLHINLLLSPSNPPSTSEPWSSDSSNHNPLKMSLSSENGSTQKSIKGFNVVGLT</sequence>
<dbReference type="AlphaFoldDB" id="A0A6A4SU26"/>
<evidence type="ECO:0000313" key="2">
    <source>
        <dbReference type="EMBL" id="KAF0034544.1"/>
    </source>
</evidence>
<dbReference type="EMBL" id="VEVO01000011">
    <property type="protein sequence ID" value="KAF0034544.1"/>
    <property type="molecule type" value="Genomic_DNA"/>
</dbReference>
<proteinExistence type="predicted"/>
<evidence type="ECO:0000313" key="3">
    <source>
        <dbReference type="Proteomes" id="UP000438429"/>
    </source>
</evidence>
<feature type="region of interest" description="Disordered" evidence="1">
    <location>
        <begin position="68"/>
        <end position="111"/>
    </location>
</feature>
<accession>A0A6A4SU26</accession>